<dbReference type="EMBL" id="WNWR01000324">
    <property type="protein sequence ID" value="KAE9983115.1"/>
    <property type="molecule type" value="Genomic_DNA"/>
</dbReference>
<feature type="compositionally biased region" description="Low complexity" evidence="1">
    <location>
        <begin position="64"/>
        <end position="74"/>
    </location>
</feature>
<proteinExistence type="predicted"/>
<reference evidence="2 3" key="1">
    <citation type="submission" date="2019-07" db="EMBL/GenBank/DDBJ databases">
        <title>Venturia inaequalis Genome Resource.</title>
        <authorList>
            <person name="Lichtner F.J."/>
        </authorList>
    </citation>
    <scope>NUCLEOTIDE SEQUENCE [LARGE SCALE GENOMIC DNA]</scope>
    <source>
        <strain evidence="2 3">DMI_063113</strain>
    </source>
</reference>
<name>A0A8H3V843_VENIN</name>
<gene>
    <name evidence="2" type="ORF">EG327_005612</name>
</gene>
<evidence type="ECO:0000256" key="1">
    <source>
        <dbReference type="SAM" id="MobiDB-lite"/>
    </source>
</evidence>
<sequence length="179" mass="19588">MAPQKGARATAMELAFEDTSTITKQKLAVQAQMSARGRRNGAAAAVNGHSLKDLASASETVSQAAGPTPAAPVGVRPPPFLQDTALLHRYRRAYSLPCPSAFQNPMANCILQSGIGMQSPTMARAKNKRRIKREELAMIVRKNFKEAPVVENECVVTLMYKVQMKDKTFRLKFPAKSTR</sequence>
<keyword evidence="3" id="KW-1185">Reference proteome</keyword>
<dbReference type="InterPro" id="IPR038291">
    <property type="entry name" value="SAP30_C_sf"/>
</dbReference>
<dbReference type="AlphaFoldDB" id="A0A8H3V843"/>
<organism evidence="2 3">
    <name type="scientific">Venturia inaequalis</name>
    <name type="common">Apple scab fungus</name>
    <dbReference type="NCBI Taxonomy" id="5025"/>
    <lineage>
        <taxon>Eukaryota</taxon>
        <taxon>Fungi</taxon>
        <taxon>Dikarya</taxon>
        <taxon>Ascomycota</taxon>
        <taxon>Pezizomycotina</taxon>
        <taxon>Dothideomycetes</taxon>
        <taxon>Pleosporomycetidae</taxon>
        <taxon>Venturiales</taxon>
        <taxon>Venturiaceae</taxon>
        <taxon>Venturia</taxon>
    </lineage>
</organism>
<evidence type="ECO:0000313" key="2">
    <source>
        <dbReference type="EMBL" id="KAE9983115.1"/>
    </source>
</evidence>
<comment type="caution">
    <text evidence="2">The sequence shown here is derived from an EMBL/GenBank/DDBJ whole genome shotgun (WGS) entry which is preliminary data.</text>
</comment>
<dbReference type="Proteomes" id="UP000490939">
    <property type="component" value="Unassembled WGS sequence"/>
</dbReference>
<dbReference type="Gene3D" id="6.10.160.20">
    <property type="match status" value="1"/>
</dbReference>
<accession>A0A8H3V843</accession>
<evidence type="ECO:0000313" key="3">
    <source>
        <dbReference type="Proteomes" id="UP000490939"/>
    </source>
</evidence>
<evidence type="ECO:0008006" key="4">
    <source>
        <dbReference type="Google" id="ProtNLM"/>
    </source>
</evidence>
<protein>
    <recommendedName>
        <fullName evidence="4">Histone deacetylase complex subunit SAP30 Sin3 binding domain-containing protein</fullName>
    </recommendedName>
</protein>
<feature type="region of interest" description="Disordered" evidence="1">
    <location>
        <begin position="57"/>
        <end position="77"/>
    </location>
</feature>